<sequence length="212" mass="21364">MRELLLGVSLGLGAGLSPGPLLSLVISASLRGGFLAGLRIACVPFLSDLPVVLLTTTVIGALPETLVAALSVVGGLYVIFLGITTIRDARRADTPAAGGRPPGGAREVLHGVAVNLLNPHAWLFWIAVGAPAFTAAWGRAPALAVAFVCAFYLVLVGSKAALACLIGVGRHRLGPRAYRLLLGGSGLLLVAAGAALAVPGIFGPAGLLRLTA</sequence>
<feature type="transmembrane region" description="Helical" evidence="6">
    <location>
        <begin position="180"/>
        <end position="202"/>
    </location>
</feature>
<dbReference type="PANTHER" id="PTHR30086">
    <property type="entry name" value="ARGININE EXPORTER PROTEIN ARGO"/>
    <property type="match status" value="1"/>
</dbReference>
<evidence type="ECO:0000313" key="7">
    <source>
        <dbReference type="EMBL" id="TQM74695.1"/>
    </source>
</evidence>
<dbReference type="GO" id="GO:0005886">
    <property type="term" value="C:plasma membrane"/>
    <property type="evidence" value="ECO:0007669"/>
    <property type="project" value="UniProtKB-SubCell"/>
</dbReference>
<feature type="transmembrane region" description="Helical" evidence="6">
    <location>
        <begin position="51"/>
        <end position="81"/>
    </location>
</feature>
<organism evidence="7 8">
    <name type="scientific">Thermopolyspora flexuosa</name>
    <dbReference type="NCBI Taxonomy" id="103836"/>
    <lineage>
        <taxon>Bacteria</taxon>
        <taxon>Bacillati</taxon>
        <taxon>Actinomycetota</taxon>
        <taxon>Actinomycetes</taxon>
        <taxon>Streptosporangiales</taxon>
        <taxon>Streptosporangiaceae</taxon>
        <taxon>Thermopolyspora</taxon>
    </lineage>
</organism>
<keyword evidence="4 6" id="KW-1133">Transmembrane helix</keyword>
<dbReference type="OrthoDB" id="14103at2"/>
<dbReference type="PANTHER" id="PTHR30086:SF20">
    <property type="entry name" value="ARGININE EXPORTER PROTEIN ARGO-RELATED"/>
    <property type="match status" value="1"/>
</dbReference>
<evidence type="ECO:0000256" key="3">
    <source>
        <dbReference type="ARBA" id="ARBA00022692"/>
    </source>
</evidence>
<keyword evidence="8" id="KW-1185">Reference proteome</keyword>
<name>A0A543IVT5_9ACTN</name>
<dbReference type="InterPro" id="IPR001123">
    <property type="entry name" value="LeuE-type"/>
</dbReference>
<dbReference type="GO" id="GO:0015171">
    <property type="term" value="F:amino acid transmembrane transporter activity"/>
    <property type="evidence" value="ECO:0007669"/>
    <property type="project" value="TreeGrafter"/>
</dbReference>
<evidence type="ECO:0000256" key="6">
    <source>
        <dbReference type="SAM" id="Phobius"/>
    </source>
</evidence>
<proteinExistence type="predicted"/>
<accession>A0A543IVT5</accession>
<comment type="subcellular location">
    <subcellularLocation>
        <location evidence="1">Cell membrane</location>
        <topology evidence="1">Multi-pass membrane protein</topology>
    </subcellularLocation>
</comment>
<gene>
    <name evidence="7" type="ORF">FHX40_1377</name>
</gene>
<keyword evidence="2" id="KW-1003">Cell membrane</keyword>
<dbReference type="AlphaFoldDB" id="A0A543IVT5"/>
<keyword evidence="5 6" id="KW-0472">Membrane</keyword>
<keyword evidence="3 6" id="KW-0812">Transmembrane</keyword>
<dbReference type="EMBL" id="VFPQ01000001">
    <property type="protein sequence ID" value="TQM74695.1"/>
    <property type="molecule type" value="Genomic_DNA"/>
</dbReference>
<reference evidence="7 8" key="1">
    <citation type="submission" date="2019-06" db="EMBL/GenBank/DDBJ databases">
        <title>Sequencing the genomes of 1000 actinobacteria strains.</title>
        <authorList>
            <person name="Klenk H.-P."/>
        </authorList>
    </citation>
    <scope>NUCLEOTIDE SEQUENCE [LARGE SCALE GENOMIC DNA]</scope>
    <source>
        <strain evidence="7 8">DSM 43186</strain>
    </source>
</reference>
<evidence type="ECO:0000313" key="8">
    <source>
        <dbReference type="Proteomes" id="UP000319213"/>
    </source>
</evidence>
<dbReference type="Pfam" id="PF01810">
    <property type="entry name" value="LysE"/>
    <property type="match status" value="1"/>
</dbReference>
<feature type="transmembrane region" description="Helical" evidence="6">
    <location>
        <begin position="144"/>
        <end position="168"/>
    </location>
</feature>
<evidence type="ECO:0000256" key="5">
    <source>
        <dbReference type="ARBA" id="ARBA00023136"/>
    </source>
</evidence>
<dbReference type="Proteomes" id="UP000319213">
    <property type="component" value="Unassembled WGS sequence"/>
</dbReference>
<evidence type="ECO:0000256" key="1">
    <source>
        <dbReference type="ARBA" id="ARBA00004651"/>
    </source>
</evidence>
<protein>
    <submittedName>
        <fullName evidence="7">Threonine/homoserine/homoserine lactone efflux protein</fullName>
    </submittedName>
</protein>
<comment type="caution">
    <text evidence="7">The sequence shown here is derived from an EMBL/GenBank/DDBJ whole genome shotgun (WGS) entry which is preliminary data.</text>
</comment>
<dbReference type="RefSeq" id="WP_142258824.1">
    <property type="nucleotide sequence ID" value="NZ_BMPV01000003.1"/>
</dbReference>
<evidence type="ECO:0000256" key="4">
    <source>
        <dbReference type="ARBA" id="ARBA00022989"/>
    </source>
</evidence>
<evidence type="ECO:0000256" key="2">
    <source>
        <dbReference type="ARBA" id="ARBA00022475"/>
    </source>
</evidence>